<feature type="compositionally biased region" description="Low complexity" evidence="1">
    <location>
        <begin position="31"/>
        <end position="55"/>
    </location>
</feature>
<evidence type="ECO:0000313" key="3">
    <source>
        <dbReference type="EMBL" id="KAJ5264473.1"/>
    </source>
</evidence>
<dbReference type="InterPro" id="IPR046797">
    <property type="entry name" value="PDDEXK_12"/>
</dbReference>
<dbReference type="Pfam" id="PF20516">
    <property type="entry name" value="PDDEXK_12"/>
    <property type="match status" value="1"/>
</dbReference>
<name>A0ABQ8WDM7_PENCH</name>
<evidence type="ECO:0000259" key="2">
    <source>
        <dbReference type="Pfam" id="PF20516"/>
    </source>
</evidence>
<accession>A0ABQ8WDM7</accession>
<reference evidence="3 4" key="1">
    <citation type="journal article" date="2023" name="IMA Fungus">
        <title>Comparative genomic study of the Penicillium genus elucidates a diverse pangenome and 15 lateral gene transfer events.</title>
        <authorList>
            <person name="Petersen C."/>
            <person name="Sorensen T."/>
            <person name="Nielsen M.R."/>
            <person name="Sondergaard T.E."/>
            <person name="Sorensen J.L."/>
            <person name="Fitzpatrick D.A."/>
            <person name="Frisvad J.C."/>
            <person name="Nielsen K.L."/>
        </authorList>
    </citation>
    <scope>NUCLEOTIDE SEQUENCE [LARGE SCALE GENOMIC DNA]</scope>
    <source>
        <strain evidence="3 4">IBT 3361</strain>
    </source>
</reference>
<evidence type="ECO:0000313" key="4">
    <source>
        <dbReference type="Proteomes" id="UP001220256"/>
    </source>
</evidence>
<feature type="compositionally biased region" description="Basic residues" evidence="1">
    <location>
        <begin position="1"/>
        <end position="12"/>
    </location>
</feature>
<sequence length="398" mass="44476">MELTPKKRRRGRSTTGEFADPDATPRPDTRSIAISSGSFSGSASETSSVASGTTSAKTQLMKMRLCESGVECKALDVDAAPDAAQKLVSTMEEIGRALDILPHALRTTIIEKVKARSLDHRKWRHSFKSAEEQDGLPGRIPTFEEVENIHRKASECQEFSHEEASWNNKVHLRLLESIFEEVLGGQCDDFNAMSCTTARPHREFKPVSSSIKMVDMCVYASVDRDADLVASVMKFSSVTPTQTVNHTDFEAISTRPLLLSIETKKPGVHWDTAQLQMGIWHAAQWSFLQWAVGQKLLRQRAESGMETPETAEEQKEFKMNRLAVLSALGAIPGIIIQGHRWHLVLSTYEDGKTKLWTDLQFGTTQSCLEIYAVVAGMRQLTGWARDVYMPWFKASILD</sequence>
<dbReference type="EMBL" id="JAPVEB010000004">
    <property type="protein sequence ID" value="KAJ5264473.1"/>
    <property type="molecule type" value="Genomic_DNA"/>
</dbReference>
<proteinExistence type="predicted"/>
<gene>
    <name evidence="3" type="ORF">N7505_007266</name>
</gene>
<protein>
    <recommendedName>
        <fullName evidence="2">PD-(D/E)XK nuclease-like domain-containing protein</fullName>
    </recommendedName>
</protein>
<feature type="region of interest" description="Disordered" evidence="1">
    <location>
        <begin position="1"/>
        <end position="55"/>
    </location>
</feature>
<evidence type="ECO:0000256" key="1">
    <source>
        <dbReference type="SAM" id="MobiDB-lite"/>
    </source>
</evidence>
<comment type="caution">
    <text evidence="3">The sequence shown here is derived from an EMBL/GenBank/DDBJ whole genome shotgun (WGS) entry which is preliminary data.</text>
</comment>
<organism evidence="3 4">
    <name type="scientific">Penicillium chrysogenum</name>
    <name type="common">Penicillium notatum</name>
    <dbReference type="NCBI Taxonomy" id="5076"/>
    <lineage>
        <taxon>Eukaryota</taxon>
        <taxon>Fungi</taxon>
        <taxon>Dikarya</taxon>
        <taxon>Ascomycota</taxon>
        <taxon>Pezizomycotina</taxon>
        <taxon>Eurotiomycetes</taxon>
        <taxon>Eurotiomycetidae</taxon>
        <taxon>Eurotiales</taxon>
        <taxon>Aspergillaceae</taxon>
        <taxon>Penicillium</taxon>
        <taxon>Penicillium chrysogenum species complex</taxon>
    </lineage>
</organism>
<dbReference type="Proteomes" id="UP001220256">
    <property type="component" value="Unassembled WGS sequence"/>
</dbReference>
<keyword evidence="4" id="KW-1185">Reference proteome</keyword>
<feature type="domain" description="PD-(D/E)XK nuclease-like" evidence="2">
    <location>
        <begin position="117"/>
        <end position="388"/>
    </location>
</feature>